<dbReference type="InterPro" id="IPR053793">
    <property type="entry name" value="PB1-like"/>
</dbReference>
<gene>
    <name evidence="2" type="ORF">HAZT_HAZT010515</name>
</gene>
<dbReference type="AlphaFoldDB" id="A0A6A0H7N1"/>
<dbReference type="SMART" id="SM00666">
    <property type="entry name" value="PB1"/>
    <property type="match status" value="1"/>
</dbReference>
<reference evidence="2" key="2">
    <citation type="journal article" date="2018" name="Environ. Sci. Technol.">
        <title>The Toxicogenome of Hyalella azteca: A Model for Sediment Ecotoxicology and Evolutionary Toxicology.</title>
        <authorList>
            <person name="Poynton H.C."/>
            <person name="Hasenbein S."/>
            <person name="Benoit J.B."/>
            <person name="Sepulveda M.S."/>
            <person name="Poelchau M.F."/>
            <person name="Hughes D.S.T."/>
            <person name="Murali S.C."/>
            <person name="Chen S."/>
            <person name="Glastad K.M."/>
            <person name="Goodisman M.A.D."/>
            <person name="Werren J.H."/>
            <person name="Vineis J.H."/>
            <person name="Bowen J.L."/>
            <person name="Friedrich M."/>
            <person name="Jones J."/>
            <person name="Robertson H.M."/>
            <person name="Feyereisen R."/>
            <person name="Mechler-Hickson A."/>
            <person name="Mathers N."/>
            <person name="Lee C.E."/>
            <person name="Colbourne J.K."/>
            <person name="Biales A."/>
            <person name="Johnston J.S."/>
            <person name="Wellborn G.A."/>
            <person name="Rosendale A.J."/>
            <person name="Cridge A.G."/>
            <person name="Munoz-Torres M.C."/>
            <person name="Bain P.A."/>
            <person name="Manny A.R."/>
            <person name="Major K.M."/>
            <person name="Lambert F.N."/>
            <person name="Vulpe C.D."/>
            <person name="Tuck P."/>
            <person name="Blalock B.J."/>
            <person name="Lin Y.Y."/>
            <person name="Smith M.E."/>
            <person name="Ochoa-Acuna H."/>
            <person name="Chen M.M."/>
            <person name="Childers C.P."/>
            <person name="Qu J."/>
            <person name="Dugan S."/>
            <person name="Lee S.L."/>
            <person name="Chao H."/>
            <person name="Dinh H."/>
            <person name="Han Y."/>
            <person name="Doddapaneni H."/>
            <person name="Worley K.C."/>
            <person name="Muzny D.M."/>
            <person name="Gibbs R.A."/>
            <person name="Richards S."/>
        </authorList>
    </citation>
    <scope>NUCLEOTIDE SEQUENCE</scope>
    <source>
        <strain evidence="2">HAZT.00-mixed</strain>
        <tissue evidence="2">Whole organism</tissue>
    </source>
</reference>
<dbReference type="EMBL" id="JQDR03006160">
    <property type="protein sequence ID" value="KAA0200624.1"/>
    <property type="molecule type" value="Genomic_DNA"/>
</dbReference>
<dbReference type="Gene3D" id="3.10.20.90">
    <property type="entry name" value="Phosphatidylinositol 3-kinase Catalytic Subunit, Chain A, domain 1"/>
    <property type="match status" value="1"/>
</dbReference>
<reference evidence="2" key="1">
    <citation type="submission" date="2014-08" db="EMBL/GenBank/DDBJ databases">
        <authorList>
            <person name="Murali S."/>
            <person name="Richards S."/>
            <person name="Bandaranaike D."/>
            <person name="Bellair M."/>
            <person name="Blankenburg K."/>
            <person name="Chao H."/>
            <person name="Dinh H."/>
            <person name="Doddapaneni H."/>
            <person name="Dugan-Rocha S."/>
            <person name="Elkadiri S."/>
            <person name="Gnanaolivu R."/>
            <person name="Hughes D."/>
            <person name="Lee S."/>
            <person name="Li M."/>
            <person name="Ming W."/>
            <person name="Munidasa M."/>
            <person name="Muniz J."/>
            <person name="Nguyen L."/>
            <person name="Osuji N."/>
            <person name="Pu L.-L."/>
            <person name="Puazo M."/>
            <person name="Skinner E."/>
            <person name="Qu C."/>
            <person name="Quiroz J."/>
            <person name="Raj R."/>
            <person name="Weissenberger G."/>
            <person name="Xin Y."/>
            <person name="Zou X."/>
            <person name="Han Y."/>
            <person name="Worley K."/>
            <person name="Muzny D."/>
            <person name="Gibbs R."/>
        </authorList>
    </citation>
    <scope>NUCLEOTIDE SEQUENCE</scope>
    <source>
        <strain evidence="2">HAZT.00-mixed</strain>
        <tissue evidence="2">Whole organism</tissue>
    </source>
</reference>
<dbReference type="SUPFAM" id="SSF54277">
    <property type="entry name" value="CAD &amp; PB1 domains"/>
    <property type="match status" value="1"/>
</dbReference>
<comment type="caution">
    <text evidence="2">The sequence shown here is derived from an EMBL/GenBank/DDBJ whole genome shotgun (WGS) entry which is preliminary data.</text>
</comment>
<dbReference type="Pfam" id="PF00564">
    <property type="entry name" value="PB1"/>
    <property type="match status" value="1"/>
</dbReference>
<accession>A0A6A0H7N1</accession>
<reference evidence="2" key="3">
    <citation type="submission" date="2019-06" db="EMBL/GenBank/DDBJ databases">
        <authorList>
            <person name="Poynton C."/>
            <person name="Hasenbein S."/>
            <person name="Benoit J.B."/>
            <person name="Sepulveda M.S."/>
            <person name="Poelchau M.F."/>
            <person name="Murali S.C."/>
            <person name="Chen S."/>
            <person name="Glastad K.M."/>
            <person name="Werren J.H."/>
            <person name="Vineis J.H."/>
            <person name="Bowen J.L."/>
            <person name="Friedrich M."/>
            <person name="Jones J."/>
            <person name="Robertson H.M."/>
            <person name="Feyereisen R."/>
            <person name="Mechler-Hickson A."/>
            <person name="Mathers N."/>
            <person name="Lee C.E."/>
            <person name="Colbourne J.K."/>
            <person name="Biales A."/>
            <person name="Johnston J.S."/>
            <person name="Wellborn G.A."/>
            <person name="Rosendale A.J."/>
            <person name="Cridge A.G."/>
            <person name="Munoz-Torres M.C."/>
            <person name="Bain P.A."/>
            <person name="Manny A.R."/>
            <person name="Major K.M."/>
            <person name="Lambert F.N."/>
            <person name="Vulpe C.D."/>
            <person name="Tuck P."/>
            <person name="Blalock B.J."/>
            <person name="Lin Y.-Y."/>
            <person name="Smith M.E."/>
            <person name="Ochoa-Acuna H."/>
            <person name="Chen M.-J.M."/>
            <person name="Childers C.P."/>
            <person name="Qu J."/>
            <person name="Dugan S."/>
            <person name="Lee S.L."/>
            <person name="Chao H."/>
            <person name="Dinh H."/>
            <person name="Han Y."/>
            <person name="Doddapaneni H."/>
            <person name="Worley K.C."/>
            <person name="Muzny D.M."/>
            <person name="Gibbs R.A."/>
            <person name="Richards S."/>
        </authorList>
    </citation>
    <scope>NUCLEOTIDE SEQUENCE</scope>
    <source>
        <strain evidence="2">HAZT.00-mixed</strain>
        <tissue evidence="2">Whole organism</tissue>
    </source>
</reference>
<proteinExistence type="predicted"/>
<sequence length="82" mass="9312">MFVTSREVFITSIAPGLVLAGLLEEVRGVCKFDLQQAYTVKWVDEEGDPCTISSQRELDEALRLYEVNKDSELTLHGQYFVI</sequence>
<organism evidence="2">
    <name type="scientific">Hyalella azteca</name>
    <name type="common">Amphipod</name>
    <dbReference type="NCBI Taxonomy" id="294128"/>
    <lineage>
        <taxon>Eukaryota</taxon>
        <taxon>Metazoa</taxon>
        <taxon>Ecdysozoa</taxon>
        <taxon>Arthropoda</taxon>
        <taxon>Crustacea</taxon>
        <taxon>Multicrustacea</taxon>
        <taxon>Malacostraca</taxon>
        <taxon>Eumalacostraca</taxon>
        <taxon>Peracarida</taxon>
        <taxon>Amphipoda</taxon>
        <taxon>Senticaudata</taxon>
        <taxon>Talitrida</taxon>
        <taxon>Talitroidea</taxon>
        <taxon>Hyalellidae</taxon>
        <taxon>Hyalella</taxon>
    </lineage>
</organism>
<protein>
    <recommendedName>
        <fullName evidence="1">PB1 domain-containing protein</fullName>
    </recommendedName>
</protein>
<dbReference type="PROSITE" id="PS51745">
    <property type="entry name" value="PB1"/>
    <property type="match status" value="1"/>
</dbReference>
<dbReference type="InterPro" id="IPR000270">
    <property type="entry name" value="PB1_dom"/>
</dbReference>
<evidence type="ECO:0000313" key="2">
    <source>
        <dbReference type="EMBL" id="KAA0200624.1"/>
    </source>
</evidence>
<name>A0A6A0H7N1_HYAAZ</name>
<feature type="domain" description="PB1" evidence="1">
    <location>
        <begin position="1"/>
        <end position="80"/>
    </location>
</feature>
<evidence type="ECO:0000259" key="1">
    <source>
        <dbReference type="PROSITE" id="PS51745"/>
    </source>
</evidence>
<dbReference type="FunFam" id="3.10.20.90:FF:000071">
    <property type="entry name" value="Protein kinase C"/>
    <property type="match status" value="1"/>
</dbReference>
<dbReference type="Proteomes" id="UP000711488">
    <property type="component" value="Unassembled WGS sequence"/>
</dbReference>